<proteinExistence type="predicted"/>
<dbReference type="AlphaFoldDB" id="A0A1A8HB86"/>
<feature type="non-terminal residue" evidence="1">
    <location>
        <position position="1"/>
    </location>
</feature>
<accession>A0A1A8HB86</accession>
<organism evidence="1">
    <name type="scientific">Nothobranchius korthausae</name>
    <dbReference type="NCBI Taxonomy" id="1143690"/>
    <lineage>
        <taxon>Eukaryota</taxon>
        <taxon>Metazoa</taxon>
        <taxon>Chordata</taxon>
        <taxon>Craniata</taxon>
        <taxon>Vertebrata</taxon>
        <taxon>Euteleostomi</taxon>
        <taxon>Actinopterygii</taxon>
        <taxon>Neopterygii</taxon>
        <taxon>Teleostei</taxon>
        <taxon>Neoteleostei</taxon>
        <taxon>Acanthomorphata</taxon>
        <taxon>Ovalentaria</taxon>
        <taxon>Atherinomorphae</taxon>
        <taxon>Cyprinodontiformes</taxon>
        <taxon>Nothobranchiidae</taxon>
        <taxon>Nothobranchius</taxon>
    </lineage>
</organism>
<reference evidence="1" key="2">
    <citation type="submission" date="2016-06" db="EMBL/GenBank/DDBJ databases">
        <title>The genome of a short-lived fish provides insights into sex chromosome evolution and the genetic control of aging.</title>
        <authorList>
            <person name="Reichwald K."/>
            <person name="Felder M."/>
            <person name="Petzold A."/>
            <person name="Koch P."/>
            <person name="Groth M."/>
            <person name="Platzer M."/>
        </authorList>
    </citation>
    <scope>NUCLEOTIDE SEQUENCE</scope>
    <source>
        <tissue evidence="1">Brain</tissue>
    </source>
</reference>
<dbReference type="EMBL" id="HAEB01003652">
    <property type="protein sequence ID" value="SBQ50179.1"/>
    <property type="molecule type" value="Transcribed_RNA"/>
</dbReference>
<feature type="non-terminal residue" evidence="1">
    <location>
        <position position="38"/>
    </location>
</feature>
<sequence>PTRYRWESPIIGRLKFTPPIRGSLRLMGRNSPRGLTAC</sequence>
<dbReference type="EMBL" id="HAEC01012531">
    <property type="protein sequence ID" value="SBQ80748.1"/>
    <property type="molecule type" value="Transcribed_RNA"/>
</dbReference>
<reference evidence="1" key="1">
    <citation type="submission" date="2016-05" db="EMBL/GenBank/DDBJ databases">
        <authorList>
            <person name="Lavstsen T."/>
            <person name="Jespersen J.S."/>
        </authorList>
    </citation>
    <scope>NUCLEOTIDE SEQUENCE</scope>
    <source>
        <tissue evidence="1">Brain</tissue>
    </source>
</reference>
<name>A0A1A8HB86_9TELE</name>
<evidence type="ECO:0000313" key="1">
    <source>
        <dbReference type="EMBL" id="SBQ80748.1"/>
    </source>
</evidence>
<protein>
    <submittedName>
        <fullName evidence="1">Uncharacterized protein</fullName>
    </submittedName>
</protein>
<gene>
    <name evidence="1" type="primary">Nfu_g_1_012458</name>
</gene>